<dbReference type="Pfam" id="PF13843">
    <property type="entry name" value="DDE_Tnp_1_7"/>
    <property type="match status" value="1"/>
</dbReference>
<proteinExistence type="predicted"/>
<organism evidence="2 3">
    <name type="scientific">Hucho hucho</name>
    <name type="common">huchen</name>
    <dbReference type="NCBI Taxonomy" id="62062"/>
    <lineage>
        <taxon>Eukaryota</taxon>
        <taxon>Metazoa</taxon>
        <taxon>Chordata</taxon>
        <taxon>Craniata</taxon>
        <taxon>Vertebrata</taxon>
        <taxon>Euteleostomi</taxon>
        <taxon>Actinopterygii</taxon>
        <taxon>Neopterygii</taxon>
        <taxon>Teleostei</taxon>
        <taxon>Protacanthopterygii</taxon>
        <taxon>Salmoniformes</taxon>
        <taxon>Salmonidae</taxon>
        <taxon>Salmoninae</taxon>
        <taxon>Hucho</taxon>
    </lineage>
</organism>
<feature type="domain" description="PiggyBac transposable element-derived protein" evidence="1">
    <location>
        <begin position="1"/>
        <end position="154"/>
    </location>
</feature>
<dbReference type="Proteomes" id="UP000314982">
    <property type="component" value="Unassembled WGS sequence"/>
</dbReference>
<dbReference type="InterPro" id="IPR029526">
    <property type="entry name" value="PGBD"/>
</dbReference>
<protein>
    <recommendedName>
        <fullName evidence="1">PiggyBac transposable element-derived protein domain-containing protein</fullName>
    </recommendedName>
</protein>
<dbReference type="PANTHER" id="PTHR46599:SF3">
    <property type="entry name" value="PIGGYBAC TRANSPOSABLE ELEMENT-DERIVED PROTEIN 4"/>
    <property type="match status" value="1"/>
</dbReference>
<name>A0A4W5MC68_9TELE</name>
<reference evidence="2" key="2">
    <citation type="submission" date="2025-08" db="UniProtKB">
        <authorList>
            <consortium name="Ensembl"/>
        </authorList>
    </citation>
    <scope>IDENTIFICATION</scope>
</reference>
<dbReference type="AlphaFoldDB" id="A0A4W5MC68"/>
<keyword evidence="3" id="KW-1185">Reference proteome</keyword>
<evidence type="ECO:0000259" key="1">
    <source>
        <dbReference type="Pfam" id="PF13843"/>
    </source>
</evidence>
<sequence>MCDVKTGFVQDIIVYTGSTTDIKHYEGLGVSGSVVMTMLAPHLGKGHTLYVDNWYSSRTLFQHLLSNSTGACGTVRSNRKGMPAFGCRKMQRGEVGFKENGQQLALKWHDKRDVHVLSTVHTATVSAPGKVDHLTGERKIKPDCVLDYNLKMGAGLNLQLERCPVPVMILAWFLKV</sequence>
<accession>A0A4W5MC68</accession>
<dbReference type="STRING" id="62062.ENSHHUP00000034965"/>
<evidence type="ECO:0000313" key="2">
    <source>
        <dbReference type="Ensembl" id="ENSHHUP00000034965.1"/>
    </source>
</evidence>
<evidence type="ECO:0000313" key="3">
    <source>
        <dbReference type="Proteomes" id="UP000314982"/>
    </source>
</evidence>
<reference evidence="3" key="1">
    <citation type="submission" date="2018-06" db="EMBL/GenBank/DDBJ databases">
        <title>Genome assembly of Danube salmon.</title>
        <authorList>
            <person name="Macqueen D.J."/>
            <person name="Gundappa M.K."/>
        </authorList>
    </citation>
    <scope>NUCLEOTIDE SEQUENCE [LARGE SCALE GENOMIC DNA]</scope>
</reference>
<dbReference type="Ensembl" id="ENSHHUT00000036366.1">
    <property type="protein sequence ID" value="ENSHHUP00000034965.1"/>
    <property type="gene ID" value="ENSHHUG00000022019.1"/>
</dbReference>
<dbReference type="PANTHER" id="PTHR46599">
    <property type="entry name" value="PIGGYBAC TRANSPOSABLE ELEMENT-DERIVED PROTEIN 4"/>
    <property type="match status" value="1"/>
</dbReference>
<reference evidence="2" key="3">
    <citation type="submission" date="2025-09" db="UniProtKB">
        <authorList>
            <consortium name="Ensembl"/>
        </authorList>
    </citation>
    <scope>IDENTIFICATION</scope>
</reference>